<dbReference type="GO" id="GO:0005576">
    <property type="term" value="C:extracellular region"/>
    <property type="evidence" value="ECO:0007669"/>
    <property type="project" value="UniProtKB-SubCell"/>
</dbReference>
<evidence type="ECO:0000259" key="12">
    <source>
        <dbReference type="Pfam" id="PF18962"/>
    </source>
</evidence>
<proteinExistence type="predicted"/>
<dbReference type="InterPro" id="IPR029030">
    <property type="entry name" value="Caspase-like_dom_sf"/>
</dbReference>
<keyword evidence="5 13" id="KW-0378">Hydrolase</keyword>
<feature type="signal peptide" evidence="8">
    <location>
        <begin position="1"/>
        <end position="19"/>
    </location>
</feature>
<dbReference type="Gene3D" id="3.40.50.10390">
    <property type="entry name" value="Gingipain r, domain 1"/>
    <property type="match status" value="1"/>
</dbReference>
<feature type="domain" description="Gingipain" evidence="9">
    <location>
        <begin position="228"/>
        <end position="571"/>
    </location>
</feature>
<feature type="domain" description="Peptidase C25 Ig-like" evidence="10">
    <location>
        <begin position="577"/>
        <end position="657"/>
    </location>
</feature>
<dbReference type="GO" id="GO:0004197">
    <property type="term" value="F:cysteine-type endopeptidase activity"/>
    <property type="evidence" value="ECO:0007669"/>
    <property type="project" value="InterPro"/>
</dbReference>
<dbReference type="Gene3D" id="2.60.40.10">
    <property type="entry name" value="Immunoglobulins"/>
    <property type="match status" value="1"/>
</dbReference>
<dbReference type="InterPro" id="IPR012600">
    <property type="entry name" value="Propeptide_C25"/>
</dbReference>
<dbReference type="Gene3D" id="3.40.50.1460">
    <property type="match status" value="1"/>
</dbReference>
<keyword evidence="3" id="KW-0479">Metal-binding</keyword>
<dbReference type="InterPro" id="IPR013783">
    <property type="entry name" value="Ig-like_fold"/>
</dbReference>
<reference evidence="13" key="1">
    <citation type="journal article" date="2012" name="Environ. Microbiol.">
        <title>Genomic content of uncultured Bacteroidetes from contrasting oceanic provinces in the North Atlantic Ocean.</title>
        <authorList>
            <person name="Gomez-Pereira P.R."/>
            <person name="Schuler M."/>
            <person name="Fuchs B.M."/>
            <person name="Bennke C."/>
            <person name="Teeling H."/>
            <person name="Waldmann J."/>
            <person name="Richter M."/>
            <person name="Barbe V."/>
            <person name="Bataille E."/>
            <person name="Glockner F.O."/>
            <person name="Amann R."/>
        </authorList>
    </citation>
    <scope>NUCLEOTIDE SEQUENCE</scope>
</reference>
<sequence length="751" mass="82675">MKKIITLFLLFLTSFQLFASNEVKLVNENQNSLTISVDFNEYSIVPFEEISGVMHSKIIAQNTYPSLSLGNPNLPRLTCAIELPATGSSSYTIISSSFKEYENIFIAPSKGNLKRNVNPSLVPFTKSNTYNSDVFYPENMISLNNPFIFRSVRGQSIEIIPFQYNPVTNVLRVYTNIELKVQFNEKKSGINEINSSNVLNRHINNINSRRFINYKSEKYTPVEEDGSMLVICKDDLMDDMEGFLNWKFSKGMTTELVPISSIGNNQSSIYNYVKNYYTSNPDLVYLLIVGDHADVKSYNAGSTGQEIKWSDSKYGLLAGNNDWYPDVFVGRFSASNSTDLQTILSRNMEYEISPVSGDWYQKALGIGSDEGQGYGDNGEADWQHLRNIRTDLMNYGFTEVFEFYDGSHGGQDANGSPNSNMIKNAVNAGVTLFNYTGHGAQNSCATGNFSSTHINQCNNQGKYPFVISVACNNGTFTNGTCLSEQFMLAEQSGSPTGAISVCGSSILMSWAPPMASQDEVVDILIESYAQNKKFTLGGLFYNGQMDMMDAYNNSGREVVETWIFFGDPSVKIRTLNPTDLIASHATELDLGSSSLTISNCNAEGALICLTQGNNQLGTGLVDANGEVTISFPALDSIVDLTVVGTNYNFRPYQGNVKVIEPGVDVEPTFTVFPNPISTNEALTVSFNLNEDADVIFSILNGIGQLVQQVELSGLNAGTHQEIISISGYRTGIYKIAATINGDKVVSKFMVK</sequence>
<feature type="chain" id="PRO_5003605932" evidence="8">
    <location>
        <begin position="20"/>
        <end position="751"/>
    </location>
</feature>
<dbReference type="Pfam" id="PF18962">
    <property type="entry name" value="Por_Secre_tail"/>
    <property type="match status" value="1"/>
</dbReference>
<comment type="subcellular location">
    <subcellularLocation>
        <location evidence="1">Secreted</location>
    </subcellularLocation>
</comment>
<feature type="domain" description="Secretion system C-terminal sorting" evidence="12">
    <location>
        <begin position="671"/>
        <end position="750"/>
    </location>
</feature>
<dbReference type="GO" id="GO:0046872">
    <property type="term" value="F:metal ion binding"/>
    <property type="evidence" value="ECO:0007669"/>
    <property type="project" value="UniProtKB-KW"/>
</dbReference>
<dbReference type="InterPro" id="IPR038490">
    <property type="entry name" value="Gingipain_propep_sf"/>
</dbReference>
<evidence type="ECO:0000259" key="10">
    <source>
        <dbReference type="Pfam" id="PF03785"/>
    </source>
</evidence>
<keyword evidence="4 8" id="KW-0732">Signal</keyword>
<name>H6RER1_9BACT</name>
<dbReference type="InterPro" id="IPR026444">
    <property type="entry name" value="Secre_tail"/>
</dbReference>
<evidence type="ECO:0000313" key="13">
    <source>
        <dbReference type="EMBL" id="CCF99522.1"/>
    </source>
</evidence>
<dbReference type="SUPFAM" id="SSF52129">
    <property type="entry name" value="Caspase-like"/>
    <property type="match status" value="1"/>
</dbReference>
<gene>
    <name evidence="13" type="ORF">VIS_S18BKA20001</name>
</gene>
<dbReference type="Pfam" id="PF03785">
    <property type="entry name" value="Peptidase_C25_C"/>
    <property type="match status" value="1"/>
</dbReference>
<evidence type="ECO:0000256" key="4">
    <source>
        <dbReference type="ARBA" id="ARBA00022729"/>
    </source>
</evidence>
<dbReference type="Pfam" id="PF01364">
    <property type="entry name" value="Peptidase_C25"/>
    <property type="match status" value="1"/>
</dbReference>
<dbReference type="EMBL" id="FO117582">
    <property type="protein sequence ID" value="CCF99522.1"/>
    <property type="molecule type" value="Genomic_DNA"/>
</dbReference>
<protein>
    <submittedName>
        <fullName evidence="13">Peptidase, C25 family (Arginine-specific cysteine proteinase)</fullName>
        <ecNumber evidence="13">3.4.22.37</ecNumber>
    </submittedName>
</protein>
<accession>H6RER1</accession>
<evidence type="ECO:0000256" key="7">
    <source>
        <dbReference type="ARBA" id="ARBA00023145"/>
    </source>
</evidence>
<keyword evidence="7" id="KW-0865">Zymogen</keyword>
<evidence type="ECO:0000256" key="6">
    <source>
        <dbReference type="ARBA" id="ARBA00022837"/>
    </source>
</evidence>
<evidence type="ECO:0000256" key="2">
    <source>
        <dbReference type="ARBA" id="ARBA00022525"/>
    </source>
</evidence>
<evidence type="ECO:0000259" key="11">
    <source>
        <dbReference type="Pfam" id="PF08126"/>
    </source>
</evidence>
<feature type="domain" description="Gingipain propeptide" evidence="11">
    <location>
        <begin position="23"/>
        <end position="215"/>
    </location>
</feature>
<dbReference type="InterPro" id="IPR005536">
    <property type="entry name" value="Peptidase_C25_Ig-like_domain"/>
</dbReference>
<dbReference type="EC" id="3.4.22.37" evidence="13"/>
<keyword evidence="2" id="KW-0964">Secreted</keyword>
<dbReference type="AlphaFoldDB" id="H6RER1"/>
<evidence type="ECO:0000256" key="1">
    <source>
        <dbReference type="ARBA" id="ARBA00004613"/>
    </source>
</evidence>
<dbReference type="GO" id="GO:0006508">
    <property type="term" value="P:proteolysis"/>
    <property type="evidence" value="ECO:0007669"/>
    <property type="project" value="InterPro"/>
</dbReference>
<reference evidence="13" key="2">
    <citation type="submission" date="2012-02" db="EMBL/GenBank/DDBJ databases">
        <authorList>
            <person name="Genoscope - CEA"/>
        </authorList>
    </citation>
    <scope>NUCLEOTIDE SEQUENCE</scope>
</reference>
<evidence type="ECO:0000256" key="8">
    <source>
        <dbReference type="SAM" id="SignalP"/>
    </source>
</evidence>
<organism evidence="13">
    <name type="scientific">uncultured Flavobacteriia bacterium</name>
    <dbReference type="NCBI Taxonomy" id="212695"/>
    <lineage>
        <taxon>Bacteria</taxon>
        <taxon>Pseudomonadati</taxon>
        <taxon>Bacteroidota</taxon>
        <taxon>Flavobacteriia</taxon>
        <taxon>environmental samples</taxon>
    </lineage>
</organism>
<dbReference type="Pfam" id="PF08126">
    <property type="entry name" value="Propeptide_C25"/>
    <property type="match status" value="1"/>
</dbReference>
<dbReference type="InterPro" id="IPR001769">
    <property type="entry name" value="Gingipain"/>
</dbReference>
<evidence type="ECO:0000256" key="3">
    <source>
        <dbReference type="ARBA" id="ARBA00022723"/>
    </source>
</evidence>
<dbReference type="InterPro" id="IPR029031">
    <property type="entry name" value="Gingipain_N_sf"/>
</dbReference>
<evidence type="ECO:0000256" key="5">
    <source>
        <dbReference type="ARBA" id="ARBA00022801"/>
    </source>
</evidence>
<evidence type="ECO:0000259" key="9">
    <source>
        <dbReference type="Pfam" id="PF01364"/>
    </source>
</evidence>
<dbReference type="Gene3D" id="2.60.40.3800">
    <property type="match status" value="1"/>
</dbReference>
<dbReference type="NCBIfam" id="TIGR04183">
    <property type="entry name" value="Por_Secre_tail"/>
    <property type="match status" value="1"/>
</dbReference>
<keyword evidence="6" id="KW-0106">Calcium</keyword>